<name>A0AAD7AG94_9AGAR</name>
<dbReference type="AlphaFoldDB" id="A0AAD7AG94"/>
<proteinExistence type="predicted"/>
<keyword evidence="2" id="KW-0732">Signal</keyword>
<feature type="chain" id="PRO_5042252078" evidence="2">
    <location>
        <begin position="32"/>
        <end position="554"/>
    </location>
</feature>
<dbReference type="EMBL" id="JARIHO010000007">
    <property type="protein sequence ID" value="KAJ7357919.1"/>
    <property type="molecule type" value="Genomic_DNA"/>
</dbReference>
<evidence type="ECO:0000313" key="3">
    <source>
        <dbReference type="EMBL" id="KAJ7357919.1"/>
    </source>
</evidence>
<comment type="caution">
    <text evidence="3">The sequence shown here is derived from an EMBL/GenBank/DDBJ whole genome shotgun (WGS) entry which is preliminary data.</text>
</comment>
<evidence type="ECO:0000256" key="1">
    <source>
        <dbReference type="SAM" id="MobiDB-lite"/>
    </source>
</evidence>
<gene>
    <name evidence="3" type="ORF">DFH08DRAFT_801798</name>
</gene>
<organism evidence="3 4">
    <name type="scientific">Mycena albidolilacea</name>
    <dbReference type="NCBI Taxonomy" id="1033008"/>
    <lineage>
        <taxon>Eukaryota</taxon>
        <taxon>Fungi</taxon>
        <taxon>Dikarya</taxon>
        <taxon>Basidiomycota</taxon>
        <taxon>Agaricomycotina</taxon>
        <taxon>Agaricomycetes</taxon>
        <taxon>Agaricomycetidae</taxon>
        <taxon>Agaricales</taxon>
        <taxon>Marasmiineae</taxon>
        <taxon>Mycenaceae</taxon>
        <taxon>Mycena</taxon>
    </lineage>
</organism>
<dbReference type="Proteomes" id="UP001218218">
    <property type="component" value="Unassembled WGS sequence"/>
</dbReference>
<feature type="signal peptide" evidence="2">
    <location>
        <begin position="1"/>
        <end position="31"/>
    </location>
</feature>
<accession>A0AAD7AG94</accession>
<evidence type="ECO:0000313" key="4">
    <source>
        <dbReference type="Proteomes" id="UP001218218"/>
    </source>
</evidence>
<keyword evidence="4" id="KW-1185">Reference proteome</keyword>
<protein>
    <submittedName>
        <fullName evidence="3">Uncharacterized protein</fullName>
    </submittedName>
</protein>
<evidence type="ECO:0000256" key="2">
    <source>
        <dbReference type="SAM" id="SignalP"/>
    </source>
</evidence>
<reference evidence="3" key="1">
    <citation type="submission" date="2023-03" db="EMBL/GenBank/DDBJ databases">
        <title>Massive genome expansion in bonnet fungi (Mycena s.s.) driven by repeated elements and novel gene families across ecological guilds.</title>
        <authorList>
            <consortium name="Lawrence Berkeley National Laboratory"/>
            <person name="Harder C.B."/>
            <person name="Miyauchi S."/>
            <person name="Viragh M."/>
            <person name="Kuo A."/>
            <person name="Thoen E."/>
            <person name="Andreopoulos B."/>
            <person name="Lu D."/>
            <person name="Skrede I."/>
            <person name="Drula E."/>
            <person name="Henrissat B."/>
            <person name="Morin E."/>
            <person name="Kohler A."/>
            <person name="Barry K."/>
            <person name="LaButti K."/>
            <person name="Morin E."/>
            <person name="Salamov A."/>
            <person name="Lipzen A."/>
            <person name="Mereny Z."/>
            <person name="Hegedus B."/>
            <person name="Baldrian P."/>
            <person name="Stursova M."/>
            <person name="Weitz H."/>
            <person name="Taylor A."/>
            <person name="Grigoriev I.V."/>
            <person name="Nagy L.G."/>
            <person name="Martin F."/>
            <person name="Kauserud H."/>
        </authorList>
    </citation>
    <scope>NUCLEOTIDE SEQUENCE</scope>
    <source>
        <strain evidence="3">CBHHK002</strain>
    </source>
</reference>
<feature type="region of interest" description="Disordered" evidence="1">
    <location>
        <begin position="373"/>
        <end position="404"/>
    </location>
</feature>
<sequence>MKSGLHRGCAWRLVRPAAEFAWLVIVALVEAEEIEAADGPVMEGDRGMKDFTSETMAQISPRKPHPHSVDLLRNRNPSSLLGPFDGRVAAHAQIGAQHYFITTNANYVPAMPSLELPHKVYLRMDMRYGTDDPTLWPLQYTPFYCHLPLISKKGAHCELDIMWWTPSESNFEIGSAVTRGLGRLKQYQFSKFLAPVNELVPQCKALRQKSPALAVPLFGQLIQQLVMWIEQLQSLPTMYTKMLFAVTSLQRTILELNALYLYMTVYKERMDNYMANTDADVRQFVGAFTTLPNVVQQFWGAGVPIWFVRPYKVFNKENILAVVHLQQPLLGLYDPDEHGQGAPLAPYTGNSTQDKITAIHSAARQTPWYTDPFETGFTRPHSPPPTAASASTSRPVPPPSHHGPTWNSEALPCRLDFSLNIDLVCPILFLSDSVLLRVSLRNWAPGVEKGAAHELKPSLSLPVYGFGIPFGLRYFPSTSRPLHLAYTHFIPQAYLVPPSDPDRKQNMVNKHPQEDHPVPWSVLHSRPHMMEECIYLITYLRNVFAAQRNNVVYP</sequence>